<sequence>MAASVLWQPKEEGIREICGLLEKSISPNSDKSLIWQQLQHYSQFPDFNNYLTFILAHAEGTPVEIRQAAGLLLKNNLRNAFKSMSPSNQQYIKSELLRSLGAADRHIRTTVGTIISVVVQQGGVSGWTELLQALLQCLDSNDLNHMEGAMDALSKICEDIPQELELDVPGVAERPINVFLPRLFKFFQSPHASLRKLSLGSVNQFIMLMPTALLQTMDQYLQGLFVLAHDSTAEVRKLVCAAFVQLIEVRPSVLEPHLGNIIEYMLQANKDTDDEVALEACEFWSAYCEAQFRPESLSSFLPRLIPVLLSNMVYAEDDESLADAEEDESFPDRDQDLKPRFHASRFHGADDAEDDDDDIVNIWNLRKCSAAALDIFSNMFGDGILPTLMPSVQTKLASTDDATWKEREAAVLALGAVAEGCISGLYPHLPE</sequence>
<dbReference type="SMART" id="SM00913">
    <property type="entry name" value="IBN_N"/>
    <property type="match status" value="1"/>
</dbReference>
<comment type="subcellular location">
    <subcellularLocation>
        <location evidence="2">Cytoplasm</location>
    </subcellularLocation>
    <subcellularLocation>
        <location evidence="1">Nucleus</location>
    </subcellularLocation>
</comment>
<dbReference type="GO" id="GO:0031267">
    <property type="term" value="F:small GTPase binding"/>
    <property type="evidence" value="ECO:0007669"/>
    <property type="project" value="InterPro"/>
</dbReference>
<keyword evidence="7" id="KW-0539">Nucleus</keyword>
<organism evidence="9 10">
    <name type="scientific">Thalictrum thalictroides</name>
    <name type="common">Rue-anemone</name>
    <name type="synonym">Anemone thalictroides</name>
    <dbReference type="NCBI Taxonomy" id="46969"/>
    <lineage>
        <taxon>Eukaryota</taxon>
        <taxon>Viridiplantae</taxon>
        <taxon>Streptophyta</taxon>
        <taxon>Embryophyta</taxon>
        <taxon>Tracheophyta</taxon>
        <taxon>Spermatophyta</taxon>
        <taxon>Magnoliopsida</taxon>
        <taxon>Ranunculales</taxon>
        <taxon>Ranunculaceae</taxon>
        <taxon>Thalictroideae</taxon>
        <taxon>Thalictrum</taxon>
    </lineage>
</organism>
<feature type="non-terminal residue" evidence="9">
    <location>
        <position position="1"/>
    </location>
</feature>
<evidence type="ECO:0000256" key="6">
    <source>
        <dbReference type="ARBA" id="ARBA00022927"/>
    </source>
</evidence>
<evidence type="ECO:0000313" key="9">
    <source>
        <dbReference type="EMBL" id="KAF5203230.1"/>
    </source>
</evidence>
<dbReference type="OrthoDB" id="951172at2759"/>
<dbReference type="Gene3D" id="1.25.10.10">
    <property type="entry name" value="Leucine-rich Repeat Variant"/>
    <property type="match status" value="1"/>
</dbReference>
<dbReference type="Pfam" id="PF25780">
    <property type="entry name" value="TPR_IPO5"/>
    <property type="match status" value="1"/>
</dbReference>
<dbReference type="PANTHER" id="PTHR10527">
    <property type="entry name" value="IMPORTIN BETA"/>
    <property type="match status" value="1"/>
</dbReference>
<proteinExistence type="predicted"/>
<keyword evidence="10" id="KW-1185">Reference proteome</keyword>
<dbReference type="InterPro" id="IPR040122">
    <property type="entry name" value="Importin_beta"/>
</dbReference>
<dbReference type="PROSITE" id="PS50166">
    <property type="entry name" value="IMPORTIN_B_NT"/>
    <property type="match status" value="1"/>
</dbReference>
<dbReference type="Pfam" id="PF03810">
    <property type="entry name" value="IBN_N"/>
    <property type="match status" value="1"/>
</dbReference>
<keyword evidence="6" id="KW-0653">Protein transport</keyword>
<protein>
    <submittedName>
        <fullName evidence="9">Transportin-1-like</fullName>
    </submittedName>
</protein>
<dbReference type="GO" id="GO:0005737">
    <property type="term" value="C:cytoplasm"/>
    <property type="evidence" value="ECO:0007669"/>
    <property type="project" value="UniProtKB-SubCell"/>
</dbReference>
<dbReference type="AlphaFoldDB" id="A0A7J6X3N2"/>
<feature type="domain" description="Importin N-terminal" evidence="8">
    <location>
        <begin position="34"/>
        <end position="102"/>
    </location>
</feature>
<evidence type="ECO:0000256" key="1">
    <source>
        <dbReference type="ARBA" id="ARBA00004123"/>
    </source>
</evidence>
<keyword evidence="5" id="KW-0677">Repeat</keyword>
<evidence type="ECO:0000256" key="3">
    <source>
        <dbReference type="ARBA" id="ARBA00022448"/>
    </source>
</evidence>
<dbReference type="InterPro" id="IPR016024">
    <property type="entry name" value="ARM-type_fold"/>
</dbReference>
<dbReference type="InterPro" id="IPR057672">
    <property type="entry name" value="TPR_IPO4/5"/>
</dbReference>
<name>A0A7J6X3N2_THATH</name>
<dbReference type="GO" id="GO:0006606">
    <property type="term" value="P:protein import into nucleus"/>
    <property type="evidence" value="ECO:0007669"/>
    <property type="project" value="InterPro"/>
</dbReference>
<comment type="caution">
    <text evidence="9">The sequence shown here is derived from an EMBL/GenBank/DDBJ whole genome shotgun (WGS) entry which is preliminary data.</text>
</comment>
<evidence type="ECO:0000313" key="10">
    <source>
        <dbReference type="Proteomes" id="UP000554482"/>
    </source>
</evidence>
<dbReference type="EMBL" id="JABWDY010007082">
    <property type="protein sequence ID" value="KAF5203230.1"/>
    <property type="molecule type" value="Genomic_DNA"/>
</dbReference>
<accession>A0A7J6X3N2</accession>
<keyword evidence="4" id="KW-0963">Cytoplasm</keyword>
<evidence type="ECO:0000256" key="2">
    <source>
        <dbReference type="ARBA" id="ARBA00004496"/>
    </source>
</evidence>
<gene>
    <name evidence="9" type="ORF">FRX31_007181</name>
</gene>
<dbReference type="InterPro" id="IPR001494">
    <property type="entry name" value="Importin-beta_N"/>
</dbReference>
<evidence type="ECO:0000256" key="7">
    <source>
        <dbReference type="ARBA" id="ARBA00023242"/>
    </source>
</evidence>
<dbReference type="InterPro" id="IPR011989">
    <property type="entry name" value="ARM-like"/>
</dbReference>
<evidence type="ECO:0000256" key="4">
    <source>
        <dbReference type="ARBA" id="ARBA00022490"/>
    </source>
</evidence>
<dbReference type="SUPFAM" id="SSF48371">
    <property type="entry name" value="ARM repeat"/>
    <property type="match status" value="1"/>
</dbReference>
<reference evidence="9 10" key="1">
    <citation type="submission" date="2020-06" db="EMBL/GenBank/DDBJ databases">
        <title>Transcriptomic and genomic resources for Thalictrum thalictroides and T. hernandezii: Facilitating candidate gene discovery in an emerging model plant lineage.</title>
        <authorList>
            <person name="Arias T."/>
            <person name="Riano-Pachon D.M."/>
            <person name="Di Stilio V.S."/>
        </authorList>
    </citation>
    <scope>NUCLEOTIDE SEQUENCE [LARGE SCALE GENOMIC DNA]</scope>
    <source>
        <strain evidence="10">cv. WT478/WT964</strain>
        <tissue evidence="9">Leaves</tissue>
    </source>
</reference>
<dbReference type="Proteomes" id="UP000554482">
    <property type="component" value="Unassembled WGS sequence"/>
</dbReference>
<evidence type="ECO:0000256" key="5">
    <source>
        <dbReference type="ARBA" id="ARBA00022737"/>
    </source>
</evidence>
<keyword evidence="3" id="KW-0813">Transport</keyword>
<evidence type="ECO:0000259" key="8">
    <source>
        <dbReference type="PROSITE" id="PS50166"/>
    </source>
</evidence>